<dbReference type="AlphaFoldDB" id="L0DPS4"/>
<organism evidence="1 2">
    <name type="scientific">Singulisphaera acidiphila (strain ATCC BAA-1392 / DSM 18658 / VKM B-2454 / MOB10)</name>
    <dbReference type="NCBI Taxonomy" id="886293"/>
    <lineage>
        <taxon>Bacteria</taxon>
        <taxon>Pseudomonadati</taxon>
        <taxon>Planctomycetota</taxon>
        <taxon>Planctomycetia</taxon>
        <taxon>Isosphaerales</taxon>
        <taxon>Isosphaeraceae</taxon>
        <taxon>Singulisphaera</taxon>
    </lineage>
</organism>
<dbReference type="KEGG" id="saci:Sinac_6755"/>
<dbReference type="HOGENOM" id="CLU_2048183_0_0_0"/>
<reference evidence="1 2" key="1">
    <citation type="submission" date="2012-02" db="EMBL/GenBank/DDBJ databases">
        <title>Complete sequence of chromosome of Singulisphaera acidiphila DSM 18658.</title>
        <authorList>
            <consortium name="US DOE Joint Genome Institute (JGI-PGF)"/>
            <person name="Lucas S."/>
            <person name="Copeland A."/>
            <person name="Lapidus A."/>
            <person name="Glavina del Rio T."/>
            <person name="Dalin E."/>
            <person name="Tice H."/>
            <person name="Bruce D."/>
            <person name="Goodwin L."/>
            <person name="Pitluck S."/>
            <person name="Peters L."/>
            <person name="Ovchinnikova G."/>
            <person name="Chertkov O."/>
            <person name="Kyrpides N."/>
            <person name="Mavromatis K."/>
            <person name="Ivanova N."/>
            <person name="Brettin T."/>
            <person name="Detter J.C."/>
            <person name="Han C."/>
            <person name="Larimer F."/>
            <person name="Land M."/>
            <person name="Hauser L."/>
            <person name="Markowitz V."/>
            <person name="Cheng J.-F."/>
            <person name="Hugenholtz P."/>
            <person name="Woyke T."/>
            <person name="Wu D."/>
            <person name="Tindall B."/>
            <person name="Pomrenke H."/>
            <person name="Brambilla E."/>
            <person name="Klenk H.-P."/>
            <person name="Eisen J.A."/>
        </authorList>
    </citation>
    <scope>NUCLEOTIDE SEQUENCE [LARGE SCALE GENOMIC DNA]</scope>
    <source>
        <strain evidence="2">ATCC BAA-1392 / DSM 18658 / VKM B-2454 / MOB10</strain>
    </source>
</reference>
<dbReference type="Proteomes" id="UP000010798">
    <property type="component" value="Chromosome"/>
</dbReference>
<dbReference type="EMBL" id="CP003364">
    <property type="protein sequence ID" value="AGA30825.1"/>
    <property type="molecule type" value="Genomic_DNA"/>
</dbReference>
<accession>L0DPS4</accession>
<gene>
    <name evidence="1" type="ordered locus">Sinac_6755</name>
</gene>
<dbReference type="RefSeq" id="WP_015249901.1">
    <property type="nucleotide sequence ID" value="NC_019892.1"/>
</dbReference>
<dbReference type="OrthoDB" id="9893438at2"/>
<evidence type="ECO:0000313" key="1">
    <source>
        <dbReference type="EMBL" id="AGA30825.1"/>
    </source>
</evidence>
<proteinExistence type="predicted"/>
<sequence length="120" mass="13366">MRKPRRQTALQVESLESKAAPSSFVPVLTQNTFNNVVQQIDLAAGNYAKTHNAKQFDARLAQLSTRIPFGQAQLLPTWRENESIYNGTRDGSGAVMVQEIQANLILYVRAGVQSGAFRFR</sequence>
<keyword evidence="2" id="KW-1185">Reference proteome</keyword>
<name>L0DPS4_SINAD</name>
<evidence type="ECO:0000313" key="2">
    <source>
        <dbReference type="Proteomes" id="UP000010798"/>
    </source>
</evidence>
<protein>
    <submittedName>
        <fullName evidence="1">Uncharacterized protein</fullName>
    </submittedName>
</protein>